<dbReference type="Proteomes" id="UP000076967">
    <property type="component" value="Unassembled WGS sequence"/>
</dbReference>
<dbReference type="EMBL" id="LVJH01000029">
    <property type="protein sequence ID" value="OAB41427.1"/>
    <property type="molecule type" value="Genomic_DNA"/>
</dbReference>
<evidence type="ECO:0000313" key="3">
    <source>
        <dbReference type="EMBL" id="OAB41427.1"/>
    </source>
</evidence>
<dbReference type="GO" id="GO:0006310">
    <property type="term" value="P:DNA recombination"/>
    <property type="evidence" value="ECO:0007669"/>
    <property type="project" value="UniProtKB-KW"/>
</dbReference>
<proteinExistence type="predicted"/>
<dbReference type="PANTHER" id="PTHR30349:SF64">
    <property type="entry name" value="PROPHAGE INTEGRASE INTD-RELATED"/>
    <property type="match status" value="1"/>
</dbReference>
<dbReference type="GO" id="GO:0003677">
    <property type="term" value="F:DNA binding"/>
    <property type="evidence" value="ECO:0007669"/>
    <property type="project" value="InterPro"/>
</dbReference>
<dbReference type="AlphaFoldDB" id="A0A162LXP4"/>
<evidence type="ECO:0000256" key="1">
    <source>
        <dbReference type="ARBA" id="ARBA00023172"/>
    </source>
</evidence>
<feature type="domain" description="Tyr recombinase" evidence="2">
    <location>
        <begin position="1"/>
        <end position="198"/>
    </location>
</feature>
<organism evidence="3 4">
    <name type="scientific">Paenibacillus glacialis</name>
    <dbReference type="NCBI Taxonomy" id="494026"/>
    <lineage>
        <taxon>Bacteria</taxon>
        <taxon>Bacillati</taxon>
        <taxon>Bacillota</taxon>
        <taxon>Bacilli</taxon>
        <taxon>Bacillales</taxon>
        <taxon>Paenibacillaceae</taxon>
        <taxon>Paenibacillus</taxon>
    </lineage>
</organism>
<reference evidence="3 4" key="1">
    <citation type="submission" date="2016-03" db="EMBL/GenBank/DDBJ databases">
        <title>Draft genome sequence of Paenibacillus glacialis DSM 22343.</title>
        <authorList>
            <person name="Shin S.-K."/>
            <person name="Yi H."/>
        </authorList>
    </citation>
    <scope>NUCLEOTIDE SEQUENCE [LARGE SCALE GENOMIC DNA]</scope>
    <source>
        <strain evidence="3 4">DSM 22343</strain>
    </source>
</reference>
<dbReference type="GO" id="GO:0015074">
    <property type="term" value="P:DNA integration"/>
    <property type="evidence" value="ECO:0007669"/>
    <property type="project" value="InterPro"/>
</dbReference>
<dbReference type="InterPro" id="IPR011010">
    <property type="entry name" value="DNA_brk_join_enz"/>
</dbReference>
<name>A0A162LXP4_9BACL</name>
<dbReference type="Gene3D" id="1.10.443.10">
    <property type="entry name" value="Intergrase catalytic core"/>
    <property type="match status" value="1"/>
</dbReference>
<accession>A0A162LXP4</accession>
<evidence type="ECO:0000259" key="2">
    <source>
        <dbReference type="PROSITE" id="PS51898"/>
    </source>
</evidence>
<dbReference type="PANTHER" id="PTHR30349">
    <property type="entry name" value="PHAGE INTEGRASE-RELATED"/>
    <property type="match status" value="1"/>
</dbReference>
<protein>
    <recommendedName>
        <fullName evidence="2">Tyr recombinase domain-containing protein</fullName>
    </recommendedName>
</protein>
<evidence type="ECO:0000313" key="4">
    <source>
        <dbReference type="Proteomes" id="UP000076967"/>
    </source>
</evidence>
<dbReference type="InterPro" id="IPR013762">
    <property type="entry name" value="Integrase-like_cat_sf"/>
</dbReference>
<dbReference type="InterPro" id="IPR002104">
    <property type="entry name" value="Integrase_catalytic"/>
</dbReference>
<dbReference type="InterPro" id="IPR050090">
    <property type="entry name" value="Tyrosine_recombinase_XerCD"/>
</dbReference>
<keyword evidence="4" id="KW-1185">Reference proteome</keyword>
<dbReference type="SUPFAM" id="SSF56349">
    <property type="entry name" value="DNA breaking-rejoining enzymes"/>
    <property type="match status" value="1"/>
</dbReference>
<dbReference type="STRING" id="494026.PGLA_16630"/>
<keyword evidence="1" id="KW-0233">DNA recombination</keyword>
<dbReference type="CDD" id="cd01189">
    <property type="entry name" value="INT_ICEBs1_C_like"/>
    <property type="match status" value="1"/>
</dbReference>
<dbReference type="PROSITE" id="PS51898">
    <property type="entry name" value="TYR_RECOMBINASE"/>
    <property type="match status" value="1"/>
</dbReference>
<dbReference type="Pfam" id="PF00589">
    <property type="entry name" value="Phage_integrase"/>
    <property type="match status" value="1"/>
</dbReference>
<sequence length="221" mass="25925">MSEFLSAAQEHGLPQDVEMFYTLAFSGMRSGELCAWKWSDLIFETNMVRITKTLYNPNNNMRKYELTPPKTTASIRDFDLDESVMKLLENHKKSQAASKQKNKETFSDYHDKNFVFAHDNGYPFIQQSISNRMERILKKTTIKKKATPHIFRHTHISMLAEAEVDLKTIMERVGHDDVKTTLKIYTHVTDKMKKNAREKVKIHFADILNFDFSRECDFYVI</sequence>
<comment type="caution">
    <text evidence="3">The sequence shown here is derived from an EMBL/GenBank/DDBJ whole genome shotgun (WGS) entry which is preliminary data.</text>
</comment>
<gene>
    <name evidence="3" type="ORF">PGLA_16630</name>
</gene>